<dbReference type="PROSITE" id="PS00101">
    <property type="entry name" value="HEXAPEP_TRANSFERASES"/>
    <property type="match status" value="1"/>
</dbReference>
<comment type="similarity">
    <text evidence="1 7">Belongs to the transferase hexapeptide repeat family.</text>
</comment>
<dbReference type="InterPro" id="IPR053376">
    <property type="entry name" value="Serine_acetyltransferase"/>
</dbReference>
<dbReference type="FunFam" id="2.160.10.10:FF:000007">
    <property type="entry name" value="Serine acetyltransferase"/>
    <property type="match status" value="1"/>
</dbReference>
<dbReference type="Proteomes" id="UP001268683">
    <property type="component" value="Chromosome"/>
</dbReference>
<dbReference type="InterPro" id="IPR018357">
    <property type="entry name" value="Hexapep_transf_CS"/>
</dbReference>
<dbReference type="GO" id="GO:0006535">
    <property type="term" value="P:cysteine biosynthetic process from serine"/>
    <property type="evidence" value="ECO:0007669"/>
    <property type="project" value="InterPro"/>
</dbReference>
<dbReference type="InterPro" id="IPR005881">
    <property type="entry name" value="Ser_O-AcTrfase"/>
</dbReference>
<evidence type="ECO:0000313" key="8">
    <source>
        <dbReference type="EMBL" id="WND02855.1"/>
    </source>
</evidence>
<dbReference type="NCBIfam" id="NF041874">
    <property type="entry name" value="EPS_EpsC"/>
    <property type="match status" value="1"/>
</dbReference>
<keyword evidence="3 7" id="KW-0808">Transferase</keyword>
<dbReference type="PANTHER" id="PTHR42811">
    <property type="entry name" value="SERINE ACETYLTRANSFERASE"/>
    <property type="match status" value="1"/>
</dbReference>
<dbReference type="GO" id="GO:0005737">
    <property type="term" value="C:cytoplasm"/>
    <property type="evidence" value="ECO:0007669"/>
    <property type="project" value="InterPro"/>
</dbReference>
<keyword evidence="4" id="KW-0677">Repeat</keyword>
<dbReference type="Gene3D" id="1.10.3130.10">
    <property type="entry name" value="serine acetyltransferase, domain 1"/>
    <property type="match status" value="1"/>
</dbReference>
<dbReference type="RefSeq" id="WP_310798694.1">
    <property type="nucleotide sequence ID" value="NZ_CP123872.1"/>
</dbReference>
<protein>
    <recommendedName>
        <fullName evidence="7">Serine acetyltransferase</fullName>
        <ecNumber evidence="7">2.3.1.30</ecNumber>
    </recommendedName>
</protein>
<dbReference type="SUPFAM" id="SSF51161">
    <property type="entry name" value="Trimeric LpxA-like enzymes"/>
    <property type="match status" value="1"/>
</dbReference>
<dbReference type="EC" id="2.3.1.30" evidence="7"/>
<dbReference type="InterPro" id="IPR001451">
    <property type="entry name" value="Hexapep"/>
</dbReference>
<accession>A0AA52HAL1</accession>
<reference evidence="8" key="1">
    <citation type="submission" date="2023-04" db="EMBL/GenBank/DDBJ databases">
        <title>Complete genome sequence of Temperatibacter marinus.</title>
        <authorList>
            <person name="Rong J.-C."/>
            <person name="Yi M.-L."/>
            <person name="Zhao Q."/>
        </authorList>
    </citation>
    <scope>NUCLEOTIDE SEQUENCE</scope>
    <source>
        <strain evidence="8">NBRC 110045</strain>
    </source>
</reference>
<keyword evidence="2" id="KW-0028">Amino-acid biosynthesis</keyword>
<evidence type="ECO:0000256" key="1">
    <source>
        <dbReference type="ARBA" id="ARBA00007274"/>
    </source>
</evidence>
<dbReference type="KEGG" id="tmk:QGN29_00575"/>
<evidence type="ECO:0000313" key="9">
    <source>
        <dbReference type="Proteomes" id="UP001268683"/>
    </source>
</evidence>
<name>A0AA52HAL1_9PROT</name>
<comment type="catalytic activity">
    <reaction evidence="6 7">
        <text>L-serine + acetyl-CoA = O-acetyl-L-serine + CoA</text>
        <dbReference type="Rhea" id="RHEA:24560"/>
        <dbReference type="ChEBI" id="CHEBI:33384"/>
        <dbReference type="ChEBI" id="CHEBI:57287"/>
        <dbReference type="ChEBI" id="CHEBI:57288"/>
        <dbReference type="ChEBI" id="CHEBI:58340"/>
        <dbReference type="EC" id="2.3.1.30"/>
    </reaction>
</comment>
<dbReference type="InterPro" id="IPR045304">
    <property type="entry name" value="LbH_SAT"/>
</dbReference>
<keyword evidence="9" id="KW-1185">Reference proteome</keyword>
<dbReference type="GO" id="GO:0009001">
    <property type="term" value="F:serine O-acetyltransferase activity"/>
    <property type="evidence" value="ECO:0007669"/>
    <property type="project" value="UniProtKB-EC"/>
</dbReference>
<dbReference type="NCBIfam" id="TIGR01172">
    <property type="entry name" value="cysE"/>
    <property type="match status" value="1"/>
</dbReference>
<evidence type="ECO:0000256" key="4">
    <source>
        <dbReference type="ARBA" id="ARBA00022737"/>
    </source>
</evidence>
<organism evidence="8 9">
    <name type="scientific">Temperatibacter marinus</name>
    <dbReference type="NCBI Taxonomy" id="1456591"/>
    <lineage>
        <taxon>Bacteria</taxon>
        <taxon>Pseudomonadati</taxon>
        <taxon>Pseudomonadota</taxon>
        <taxon>Alphaproteobacteria</taxon>
        <taxon>Kordiimonadales</taxon>
        <taxon>Temperatibacteraceae</taxon>
        <taxon>Temperatibacter</taxon>
    </lineage>
</organism>
<dbReference type="Gene3D" id="2.160.10.10">
    <property type="entry name" value="Hexapeptide repeat proteins"/>
    <property type="match status" value="1"/>
</dbReference>
<gene>
    <name evidence="8" type="primary">cysE</name>
    <name evidence="8" type="ORF">QGN29_00575</name>
</gene>
<evidence type="ECO:0000256" key="7">
    <source>
        <dbReference type="PIRNR" id="PIRNR000441"/>
    </source>
</evidence>
<evidence type="ECO:0000256" key="3">
    <source>
        <dbReference type="ARBA" id="ARBA00022679"/>
    </source>
</evidence>
<dbReference type="CDD" id="cd03354">
    <property type="entry name" value="LbH_SAT"/>
    <property type="match status" value="1"/>
</dbReference>
<dbReference type="EMBL" id="CP123872">
    <property type="protein sequence ID" value="WND02855.1"/>
    <property type="molecule type" value="Genomic_DNA"/>
</dbReference>
<dbReference type="AlphaFoldDB" id="A0AA52HAL1"/>
<sequence length="227" mass="24872">MRDYIRSIKRRDPAARSALEILLLYPSSQSIFFHRIAHLLYKIGLFFFARLVSQLSRFLTGIEIHPGAQIGKNFFIDHGMGVVIGETTIIGDDVMLYHGVTLGGVAPDKESRVKRHPTLLDGVVVGAGAKVLGNITIGHQARIGGNAVVTRDVSAELTVIGNPAKPIQTLSVKRGGFIAYGTPCDNVADDPDELLNCMRREIGELRERLADLEGQDDLEKQKTRASK</sequence>
<evidence type="ECO:0000256" key="5">
    <source>
        <dbReference type="ARBA" id="ARBA00023315"/>
    </source>
</evidence>
<evidence type="ECO:0000256" key="2">
    <source>
        <dbReference type="ARBA" id="ARBA00022605"/>
    </source>
</evidence>
<dbReference type="PIRSF" id="PIRSF000441">
    <property type="entry name" value="CysE"/>
    <property type="match status" value="1"/>
</dbReference>
<proteinExistence type="inferred from homology"/>
<dbReference type="Pfam" id="PF00132">
    <property type="entry name" value="Hexapep"/>
    <property type="match status" value="1"/>
</dbReference>
<keyword evidence="5 7" id="KW-0012">Acyltransferase</keyword>
<evidence type="ECO:0000256" key="6">
    <source>
        <dbReference type="ARBA" id="ARBA00049486"/>
    </source>
</evidence>
<dbReference type="InterPro" id="IPR042122">
    <property type="entry name" value="Ser_AcTrfase_N_sf"/>
</dbReference>
<dbReference type="InterPro" id="IPR011004">
    <property type="entry name" value="Trimer_LpxA-like_sf"/>
</dbReference>